<gene>
    <name evidence="3" type="ORF">EDD52_11820</name>
</gene>
<protein>
    <recommendedName>
        <fullName evidence="5">Secreted protein</fullName>
    </recommendedName>
</protein>
<evidence type="ECO:0000313" key="4">
    <source>
        <dbReference type="Proteomes" id="UP000295696"/>
    </source>
</evidence>
<accession>A0A4R3J1Y8</accession>
<proteinExistence type="predicted"/>
<dbReference type="EMBL" id="SLZU01000018">
    <property type="protein sequence ID" value="TCS59809.1"/>
    <property type="molecule type" value="Genomic_DNA"/>
</dbReference>
<evidence type="ECO:0000256" key="2">
    <source>
        <dbReference type="SAM" id="SignalP"/>
    </source>
</evidence>
<dbReference type="Proteomes" id="UP000295696">
    <property type="component" value="Unassembled WGS sequence"/>
</dbReference>
<keyword evidence="4" id="KW-1185">Reference proteome</keyword>
<dbReference type="RefSeq" id="WP_132247732.1">
    <property type="nucleotide sequence ID" value="NZ_SLZU01000018.1"/>
</dbReference>
<sequence>MFRKLILPLILLALPCVSIASTVNIDMDASWKQYKSLYGMRTDTNARGGDLAGMIVTASYLDGTTEQVVWGKTRGGGQATGSGFNLYKGWQDLELTVTKSLVSLSLDARAGNAIFDTSSSRAYGDDTYGTKIGYPFHVTGDYDPEGTIGVSYTHSFFVAGQVRATDAYTYMAIDFSGLDGGGLSRDLRFNTDLDNVAVAGDLTPVPLPASLLLFASAFGIMGVGRTRKVTSR</sequence>
<name>A0A4R3J1Y8_9RHOB</name>
<dbReference type="AlphaFoldDB" id="A0A4R3J1Y8"/>
<feature type="transmembrane region" description="Helical" evidence="1">
    <location>
        <begin position="205"/>
        <end position="224"/>
    </location>
</feature>
<comment type="caution">
    <text evidence="3">The sequence shown here is derived from an EMBL/GenBank/DDBJ whole genome shotgun (WGS) entry which is preliminary data.</text>
</comment>
<evidence type="ECO:0000313" key="3">
    <source>
        <dbReference type="EMBL" id="TCS59809.1"/>
    </source>
</evidence>
<keyword evidence="2" id="KW-0732">Signal</keyword>
<evidence type="ECO:0000256" key="1">
    <source>
        <dbReference type="SAM" id="Phobius"/>
    </source>
</evidence>
<keyword evidence="1" id="KW-0472">Membrane</keyword>
<evidence type="ECO:0008006" key="5">
    <source>
        <dbReference type="Google" id="ProtNLM"/>
    </source>
</evidence>
<keyword evidence="1" id="KW-0812">Transmembrane</keyword>
<keyword evidence="1" id="KW-1133">Transmembrane helix</keyword>
<feature type="chain" id="PRO_5020201151" description="Secreted protein" evidence="2">
    <location>
        <begin position="21"/>
        <end position="232"/>
    </location>
</feature>
<organism evidence="3 4">
    <name type="scientific">Primorskyibacter sedentarius</name>
    <dbReference type="NCBI Taxonomy" id="745311"/>
    <lineage>
        <taxon>Bacteria</taxon>
        <taxon>Pseudomonadati</taxon>
        <taxon>Pseudomonadota</taxon>
        <taxon>Alphaproteobacteria</taxon>
        <taxon>Rhodobacterales</taxon>
        <taxon>Roseobacteraceae</taxon>
        <taxon>Primorskyibacter</taxon>
    </lineage>
</organism>
<reference evidence="3 4" key="1">
    <citation type="submission" date="2019-03" db="EMBL/GenBank/DDBJ databases">
        <title>Genomic Encyclopedia of Type Strains, Phase IV (KMG-IV): sequencing the most valuable type-strain genomes for metagenomic binning, comparative biology and taxonomic classification.</title>
        <authorList>
            <person name="Goeker M."/>
        </authorList>
    </citation>
    <scope>NUCLEOTIDE SEQUENCE [LARGE SCALE GENOMIC DNA]</scope>
    <source>
        <strain evidence="3 4">DSM 104836</strain>
    </source>
</reference>
<feature type="signal peptide" evidence="2">
    <location>
        <begin position="1"/>
        <end position="20"/>
    </location>
</feature>
<dbReference type="OrthoDB" id="733404at2"/>